<dbReference type="AlphaFoldDB" id="A0A545TTI8"/>
<name>A0A545TTI8_9PROT</name>
<dbReference type="CDD" id="cd22233">
    <property type="entry name" value="RHH_CopAso-like"/>
    <property type="match status" value="1"/>
</dbReference>
<dbReference type="GO" id="GO:0006355">
    <property type="term" value="P:regulation of DNA-templated transcription"/>
    <property type="evidence" value="ECO:0007669"/>
    <property type="project" value="InterPro"/>
</dbReference>
<gene>
    <name evidence="2" type="ORF">FKG95_10140</name>
</gene>
<comment type="caution">
    <text evidence="2">The sequence shown here is derived from an EMBL/GenBank/DDBJ whole genome shotgun (WGS) entry which is preliminary data.</text>
</comment>
<evidence type="ECO:0000313" key="3">
    <source>
        <dbReference type="Proteomes" id="UP000315252"/>
    </source>
</evidence>
<proteinExistence type="predicted"/>
<reference evidence="2 3" key="1">
    <citation type="submission" date="2019-06" db="EMBL/GenBank/DDBJ databases">
        <title>Whole genome sequence for Rhodospirillaceae sp. R148.</title>
        <authorList>
            <person name="Wang G."/>
        </authorList>
    </citation>
    <scope>NUCLEOTIDE SEQUENCE [LARGE SCALE GENOMIC DNA]</scope>
    <source>
        <strain evidence="2 3">R148</strain>
    </source>
</reference>
<keyword evidence="3" id="KW-1185">Reference proteome</keyword>
<dbReference type="SUPFAM" id="SSF47598">
    <property type="entry name" value="Ribbon-helix-helix"/>
    <property type="match status" value="1"/>
</dbReference>
<organism evidence="2 3">
    <name type="scientific">Denitrobaculum tricleocarpae</name>
    <dbReference type="NCBI Taxonomy" id="2591009"/>
    <lineage>
        <taxon>Bacteria</taxon>
        <taxon>Pseudomonadati</taxon>
        <taxon>Pseudomonadota</taxon>
        <taxon>Alphaproteobacteria</taxon>
        <taxon>Rhodospirillales</taxon>
        <taxon>Rhodospirillaceae</taxon>
        <taxon>Denitrobaculum</taxon>
    </lineage>
</organism>
<dbReference type="InterPro" id="IPR013321">
    <property type="entry name" value="Arc_rbn_hlx_hlx"/>
</dbReference>
<sequence length="98" mass="10955">MAKSTMGVRLGEETQSRLEALGRARDRSPHYLMKAAIERFLDVEEALEEERLLVTSRWEKYKLTGETLDHADVKAWADGLDDSLSSDPESGDTKADSA</sequence>
<dbReference type="Gene3D" id="1.10.1220.10">
    <property type="entry name" value="Met repressor-like"/>
    <property type="match status" value="1"/>
</dbReference>
<feature type="region of interest" description="Disordered" evidence="1">
    <location>
        <begin position="79"/>
        <end position="98"/>
    </location>
</feature>
<protein>
    <submittedName>
        <fullName evidence="2">Toxin-antitoxin system</fullName>
    </submittedName>
</protein>
<dbReference type="InterPro" id="IPR010985">
    <property type="entry name" value="Ribbon_hlx_hlx"/>
</dbReference>
<dbReference type="EMBL" id="VHSH01000003">
    <property type="protein sequence ID" value="TQV80528.1"/>
    <property type="molecule type" value="Genomic_DNA"/>
</dbReference>
<evidence type="ECO:0000313" key="2">
    <source>
        <dbReference type="EMBL" id="TQV80528.1"/>
    </source>
</evidence>
<accession>A0A545TTI8</accession>
<dbReference type="RefSeq" id="WP_142896242.1">
    <property type="nucleotide sequence ID" value="NZ_ML660054.1"/>
</dbReference>
<dbReference type="Proteomes" id="UP000315252">
    <property type="component" value="Unassembled WGS sequence"/>
</dbReference>
<evidence type="ECO:0000256" key="1">
    <source>
        <dbReference type="SAM" id="MobiDB-lite"/>
    </source>
</evidence>
<dbReference type="OrthoDB" id="5298181at2"/>